<reference evidence="2" key="1">
    <citation type="journal article" date="2024" name="Front. Bioeng. Biotechnol.">
        <title>Genome-scale model development and genomic sequencing of the oleaginous clade Lipomyces.</title>
        <authorList>
            <person name="Czajka J.J."/>
            <person name="Han Y."/>
            <person name="Kim J."/>
            <person name="Mondo S.J."/>
            <person name="Hofstad B.A."/>
            <person name="Robles A."/>
            <person name="Haridas S."/>
            <person name="Riley R."/>
            <person name="LaButti K."/>
            <person name="Pangilinan J."/>
            <person name="Andreopoulos W."/>
            <person name="Lipzen A."/>
            <person name="Yan J."/>
            <person name="Wang M."/>
            <person name="Ng V."/>
            <person name="Grigoriev I.V."/>
            <person name="Spatafora J.W."/>
            <person name="Magnuson J.K."/>
            <person name="Baker S.E."/>
            <person name="Pomraning K.R."/>
        </authorList>
    </citation>
    <scope>NUCLEOTIDE SEQUENCE [LARGE SCALE GENOMIC DNA]</scope>
    <source>
        <strain evidence="2">CBS 10300</strain>
    </source>
</reference>
<protein>
    <submittedName>
        <fullName evidence="1">Uncharacterized protein</fullName>
    </submittedName>
</protein>
<proteinExistence type="predicted"/>
<comment type="caution">
    <text evidence="1">The sequence shown here is derived from an EMBL/GenBank/DDBJ whole genome shotgun (WGS) entry which is preliminary data.</text>
</comment>
<organism evidence="1 2">
    <name type="scientific">Lipomyces orientalis</name>
    <dbReference type="NCBI Taxonomy" id="1233043"/>
    <lineage>
        <taxon>Eukaryota</taxon>
        <taxon>Fungi</taxon>
        <taxon>Dikarya</taxon>
        <taxon>Ascomycota</taxon>
        <taxon>Saccharomycotina</taxon>
        <taxon>Lipomycetes</taxon>
        <taxon>Lipomycetales</taxon>
        <taxon>Lipomycetaceae</taxon>
        <taxon>Lipomyces</taxon>
    </lineage>
</organism>
<sequence length="366" mass="40808">MDVSGKHHKTKDARRLIKHQRNGEKLSTHELTLIQKFRDKERIRQKNLRDKKRSCEFPKKRGRKPKAELQNIIAEERRDCASLHRKTDDSGQRNYQAERICQAIVASPVNISVNCWQGPCVDPVDLHGSLDHSSLPAIGGASACNPSTSDNWIWKSSSAYLALSTALSVSDAYSHAAAGRSLECISPSPMCSFSVTTLSSEPSPVSSVSSSFVETIPDEKYVRLPLRCSTPLALGYGRSESNYNSSRKHRRSTQLHPIRIGCESELSHGTCICAECISSLSKIQKRRLDKLHPHHLDELSACIQIWSNEDENLAFERLVACVSRVIEEVVAELRTNNLNSPQSASSEHDPYGRISFGVGDDMKLIF</sequence>
<evidence type="ECO:0000313" key="2">
    <source>
        <dbReference type="Proteomes" id="UP001489719"/>
    </source>
</evidence>
<evidence type="ECO:0000313" key="1">
    <source>
        <dbReference type="EMBL" id="KAK9320165.1"/>
    </source>
</evidence>
<gene>
    <name evidence="1" type="ORF">V1517DRAFT_310093</name>
</gene>
<accession>A0ACC3TG56</accession>
<dbReference type="Proteomes" id="UP001489719">
    <property type="component" value="Unassembled WGS sequence"/>
</dbReference>
<name>A0ACC3TG56_9ASCO</name>
<keyword evidence="2" id="KW-1185">Reference proteome</keyword>
<dbReference type="EMBL" id="MU970142">
    <property type="protein sequence ID" value="KAK9320165.1"/>
    <property type="molecule type" value="Genomic_DNA"/>
</dbReference>